<comment type="caution">
    <text evidence="2">The sequence shown here is derived from an EMBL/GenBank/DDBJ whole genome shotgun (WGS) entry which is preliminary data.</text>
</comment>
<dbReference type="EMBL" id="BGPR01031250">
    <property type="protein sequence ID" value="GBO04207.1"/>
    <property type="molecule type" value="Genomic_DNA"/>
</dbReference>
<keyword evidence="3" id="KW-1185">Reference proteome</keyword>
<proteinExistence type="predicted"/>
<protein>
    <submittedName>
        <fullName evidence="2">Uncharacterized protein</fullName>
    </submittedName>
</protein>
<evidence type="ECO:0000313" key="3">
    <source>
        <dbReference type="Proteomes" id="UP000499080"/>
    </source>
</evidence>
<feature type="region of interest" description="Disordered" evidence="1">
    <location>
        <begin position="49"/>
        <end position="93"/>
    </location>
</feature>
<name>A0A4Y2TXY2_ARAVE</name>
<evidence type="ECO:0000256" key="1">
    <source>
        <dbReference type="SAM" id="MobiDB-lite"/>
    </source>
</evidence>
<evidence type="ECO:0000313" key="2">
    <source>
        <dbReference type="EMBL" id="GBO04207.1"/>
    </source>
</evidence>
<dbReference type="Proteomes" id="UP000499080">
    <property type="component" value="Unassembled WGS sequence"/>
</dbReference>
<feature type="compositionally biased region" description="Basic and acidic residues" evidence="1">
    <location>
        <begin position="84"/>
        <end position="93"/>
    </location>
</feature>
<gene>
    <name evidence="2" type="ORF">AVEN_191210_1</name>
</gene>
<accession>A0A4Y2TXY2</accession>
<organism evidence="2 3">
    <name type="scientific">Araneus ventricosus</name>
    <name type="common">Orbweaver spider</name>
    <name type="synonym">Epeira ventricosa</name>
    <dbReference type="NCBI Taxonomy" id="182803"/>
    <lineage>
        <taxon>Eukaryota</taxon>
        <taxon>Metazoa</taxon>
        <taxon>Ecdysozoa</taxon>
        <taxon>Arthropoda</taxon>
        <taxon>Chelicerata</taxon>
        <taxon>Arachnida</taxon>
        <taxon>Araneae</taxon>
        <taxon>Araneomorphae</taxon>
        <taxon>Entelegynae</taxon>
        <taxon>Araneoidea</taxon>
        <taxon>Araneidae</taxon>
        <taxon>Araneus</taxon>
    </lineage>
</organism>
<feature type="compositionally biased region" description="Low complexity" evidence="1">
    <location>
        <begin position="72"/>
        <end position="82"/>
    </location>
</feature>
<dbReference type="AlphaFoldDB" id="A0A4Y2TXY2"/>
<sequence>MERVSFTFKRNQTKLTDSLSVEVSEQLGGMLIQGRGGLMARLRSRDRKIAGSKPDSTDDPPCMGPPLAKSYALAKRPPAGAARKPRDALRYIR</sequence>
<reference evidence="2 3" key="1">
    <citation type="journal article" date="2019" name="Sci. Rep.">
        <title>Orb-weaving spider Araneus ventricosus genome elucidates the spidroin gene catalogue.</title>
        <authorList>
            <person name="Kono N."/>
            <person name="Nakamura H."/>
            <person name="Ohtoshi R."/>
            <person name="Moran D.A.P."/>
            <person name="Shinohara A."/>
            <person name="Yoshida Y."/>
            <person name="Fujiwara M."/>
            <person name="Mori M."/>
            <person name="Tomita M."/>
            <person name="Arakawa K."/>
        </authorList>
    </citation>
    <scope>NUCLEOTIDE SEQUENCE [LARGE SCALE GENOMIC DNA]</scope>
</reference>